<evidence type="ECO:0000313" key="3">
    <source>
        <dbReference type="Proteomes" id="UP000024635"/>
    </source>
</evidence>
<dbReference type="InterPro" id="IPR000477">
    <property type="entry name" value="RT_dom"/>
</dbReference>
<dbReference type="SUPFAM" id="SSF56672">
    <property type="entry name" value="DNA/RNA polymerases"/>
    <property type="match status" value="1"/>
</dbReference>
<dbReference type="EMBL" id="JARK01000176">
    <property type="protein sequence ID" value="EYC41230.1"/>
    <property type="molecule type" value="Genomic_DNA"/>
</dbReference>
<dbReference type="InterPro" id="IPR043502">
    <property type="entry name" value="DNA/RNA_pol_sf"/>
</dbReference>
<dbReference type="PRINTS" id="PR01345">
    <property type="entry name" value="CERVTRCPTASE"/>
</dbReference>
<dbReference type="PANTHER" id="PTHR33332">
    <property type="entry name" value="REVERSE TRANSCRIPTASE DOMAIN-CONTAINING PROTEIN"/>
    <property type="match status" value="1"/>
</dbReference>
<protein>
    <recommendedName>
        <fullName evidence="1">Reverse transcriptase domain-containing protein</fullName>
    </recommendedName>
</protein>
<accession>A0A016WNJ0</accession>
<evidence type="ECO:0000259" key="1">
    <source>
        <dbReference type="PROSITE" id="PS50878"/>
    </source>
</evidence>
<dbReference type="PROSITE" id="PS50878">
    <property type="entry name" value="RT_POL"/>
    <property type="match status" value="1"/>
</dbReference>
<dbReference type="STRING" id="53326.A0A016WNJ0"/>
<gene>
    <name evidence="2" type="primary">Acey_s0576.g213</name>
    <name evidence="2" type="ORF">Y032_0576g213</name>
</gene>
<dbReference type="Proteomes" id="UP000024635">
    <property type="component" value="Unassembled WGS sequence"/>
</dbReference>
<name>A0A016WNJ0_9BILA</name>
<feature type="domain" description="Reverse transcriptase" evidence="1">
    <location>
        <begin position="1"/>
        <end position="171"/>
    </location>
</feature>
<comment type="caution">
    <text evidence="2">The sequence shown here is derived from an EMBL/GenBank/DDBJ whole genome shotgun (WGS) entry which is preliminary data.</text>
</comment>
<proteinExistence type="predicted"/>
<dbReference type="OrthoDB" id="5865536at2759"/>
<dbReference type="AlphaFoldDB" id="A0A016WNJ0"/>
<organism evidence="2 3">
    <name type="scientific">Ancylostoma ceylanicum</name>
    <dbReference type="NCBI Taxonomy" id="53326"/>
    <lineage>
        <taxon>Eukaryota</taxon>
        <taxon>Metazoa</taxon>
        <taxon>Ecdysozoa</taxon>
        <taxon>Nematoda</taxon>
        <taxon>Chromadorea</taxon>
        <taxon>Rhabditida</taxon>
        <taxon>Rhabditina</taxon>
        <taxon>Rhabditomorpha</taxon>
        <taxon>Strongyloidea</taxon>
        <taxon>Ancylostomatidae</taxon>
        <taxon>Ancylostomatinae</taxon>
        <taxon>Ancylostoma</taxon>
    </lineage>
</organism>
<evidence type="ECO:0000313" key="2">
    <source>
        <dbReference type="EMBL" id="EYC41230.1"/>
    </source>
</evidence>
<dbReference type="Pfam" id="PF00078">
    <property type="entry name" value="RVT_1"/>
    <property type="match status" value="1"/>
</dbReference>
<keyword evidence="3" id="KW-1185">Reference proteome</keyword>
<sequence>MLQSLNDWTGYVDQGSSVDVVYLDFAKAFDRVCHRLLIKKLEAVGIHPRITAWVDEFLTNREFLVRVNSTFSRPRLASSGVPQGAVLSPVLFNIYTYDLAEAALGHGVKYCAFADDWKVYYPVNVQGDRELLQQAIDRVLSWSQLWKLPLSETKTKILHIGRNNNLFSYTLGQETIQAVNEVLDLGFLVDRELSFDAHCHQIALKANRIMYSSFRALSTRNPSVLLRVFKTYIRPILEYGTVVFNPSKRKSILELENVQNSFTRKLLIRVMGFLYDSIPTSAVRNKNLGLHSLSYRRRKHDLLLVYKIVHGLVGLAPNSMFEVRASCTRGSADKLIIARPRKSIRRRFFVYRAGTDYERLSKKQFIPSKLSSFERLLNSYLKS</sequence>
<reference evidence="3" key="1">
    <citation type="journal article" date="2015" name="Nat. Genet.">
        <title>The genome and transcriptome of the zoonotic hookworm Ancylostoma ceylanicum identify infection-specific gene families.</title>
        <authorList>
            <person name="Schwarz E.M."/>
            <person name="Hu Y."/>
            <person name="Antoshechkin I."/>
            <person name="Miller M.M."/>
            <person name="Sternberg P.W."/>
            <person name="Aroian R.V."/>
        </authorList>
    </citation>
    <scope>NUCLEOTIDE SEQUENCE</scope>
    <source>
        <strain evidence="3">HY135</strain>
    </source>
</reference>